<feature type="compositionally biased region" description="Low complexity" evidence="1">
    <location>
        <begin position="1"/>
        <end position="11"/>
    </location>
</feature>
<name>A0A3P6QDD7_DIBLA</name>
<dbReference type="Proteomes" id="UP000281553">
    <property type="component" value="Unassembled WGS sequence"/>
</dbReference>
<gene>
    <name evidence="2" type="ORF">DILT_LOCUS220</name>
</gene>
<evidence type="ECO:0000313" key="3">
    <source>
        <dbReference type="Proteomes" id="UP000281553"/>
    </source>
</evidence>
<accession>A0A3P6QDD7</accession>
<evidence type="ECO:0000313" key="2">
    <source>
        <dbReference type="EMBL" id="VDK30714.1"/>
    </source>
</evidence>
<dbReference type="EMBL" id="UYRU01000799">
    <property type="protein sequence ID" value="VDK30714.1"/>
    <property type="molecule type" value="Genomic_DNA"/>
</dbReference>
<reference evidence="2 3" key="1">
    <citation type="submission" date="2018-11" db="EMBL/GenBank/DDBJ databases">
        <authorList>
            <consortium name="Pathogen Informatics"/>
        </authorList>
    </citation>
    <scope>NUCLEOTIDE SEQUENCE [LARGE SCALE GENOMIC DNA]</scope>
</reference>
<dbReference type="AlphaFoldDB" id="A0A3P6QDD7"/>
<evidence type="ECO:0000256" key="1">
    <source>
        <dbReference type="SAM" id="MobiDB-lite"/>
    </source>
</evidence>
<feature type="region of interest" description="Disordered" evidence="1">
    <location>
        <begin position="1"/>
        <end position="55"/>
    </location>
</feature>
<feature type="compositionally biased region" description="Basic and acidic residues" evidence="1">
    <location>
        <begin position="15"/>
        <end position="32"/>
    </location>
</feature>
<protein>
    <submittedName>
        <fullName evidence="2">Uncharacterized protein</fullName>
    </submittedName>
</protein>
<keyword evidence="3" id="KW-1185">Reference proteome</keyword>
<sequence>MPTQKQQQQQRRQSKTPDCDCHSRLPLPRKDQTPATNAVRDMHSPSRHGRQHWQSPSLTLVRWLSSADLDSVSLEDSCAARKSLDTSDNTITLTRPQCLPKATEAFIDTASPSPERLRMSPGSEVGLVEPVESNSDSEDSNLPLDFRSKLSSQSTFVISPSSSEELTEVIDITSPLSTQVGWLHRQELFS</sequence>
<organism evidence="2 3">
    <name type="scientific">Dibothriocephalus latus</name>
    <name type="common">Fish tapeworm</name>
    <name type="synonym">Diphyllobothrium latum</name>
    <dbReference type="NCBI Taxonomy" id="60516"/>
    <lineage>
        <taxon>Eukaryota</taxon>
        <taxon>Metazoa</taxon>
        <taxon>Spiralia</taxon>
        <taxon>Lophotrochozoa</taxon>
        <taxon>Platyhelminthes</taxon>
        <taxon>Cestoda</taxon>
        <taxon>Eucestoda</taxon>
        <taxon>Diphyllobothriidea</taxon>
        <taxon>Diphyllobothriidae</taxon>
        <taxon>Dibothriocephalus</taxon>
    </lineage>
</organism>
<proteinExistence type="predicted"/>